<dbReference type="EMBL" id="HBKO01017715">
    <property type="protein sequence ID" value="CAE2217622.1"/>
    <property type="molecule type" value="Transcribed_RNA"/>
</dbReference>
<accession>A0A7S4ME69</accession>
<dbReference type="AlphaFoldDB" id="A0A7S4ME69"/>
<name>A0A7S4ME69_9EUKA</name>
<evidence type="ECO:0000313" key="1">
    <source>
        <dbReference type="EMBL" id="CAE2217622.1"/>
    </source>
</evidence>
<proteinExistence type="predicted"/>
<gene>
    <name evidence="1" type="ORF">CPOL0286_LOCUS8101</name>
</gene>
<organism evidence="1">
    <name type="scientific">Prymnesium polylepis</name>
    <dbReference type="NCBI Taxonomy" id="72548"/>
    <lineage>
        <taxon>Eukaryota</taxon>
        <taxon>Haptista</taxon>
        <taxon>Haptophyta</taxon>
        <taxon>Prymnesiophyceae</taxon>
        <taxon>Prymnesiales</taxon>
        <taxon>Prymnesiaceae</taxon>
        <taxon>Prymnesium</taxon>
    </lineage>
</organism>
<reference evidence="1" key="1">
    <citation type="submission" date="2021-01" db="EMBL/GenBank/DDBJ databases">
        <authorList>
            <person name="Corre E."/>
            <person name="Pelletier E."/>
            <person name="Niang G."/>
            <person name="Scheremetjew M."/>
            <person name="Finn R."/>
            <person name="Kale V."/>
            <person name="Holt S."/>
            <person name="Cochrane G."/>
            <person name="Meng A."/>
            <person name="Brown T."/>
            <person name="Cohen L."/>
        </authorList>
    </citation>
    <scope>NUCLEOTIDE SEQUENCE</scope>
    <source>
        <strain evidence="1">UIO037</strain>
    </source>
</reference>
<protein>
    <submittedName>
        <fullName evidence="1">Uncharacterized protein</fullName>
    </submittedName>
</protein>
<sequence length="302" mass="32363">MEPLRVWRYGVPAEHTVVHGKRDIRMLTPNEKKDFPGWHAISNEGAALLCLDAPTYGTDGMADIWHIASAQLALPMFDLYSQLKPSLLAQPSLLAPPLPPHSQSPPTGATMQLSFHALDGRCIARARFAASVRAAPFSPPEAAHRRVEVFRVSATPASAAPVRCESTELLPRAGIVCAVLWQHGALVCSAAAHFGGALGSIDALCSAGEAVYLDTSGATQREHLPTRIMTGAVKVSPATAAEESLTAGMELDSIPRSTPAQWELELQPSLSMELPRTEVPGVTFRSQACQPHWATALRQLMS</sequence>